<reference evidence="1" key="1">
    <citation type="journal article" date="2021" name="Open Biol.">
        <title>Shared evolutionary footprints suggest mitochondrial oxidative damage underlies multiple complex I losses in fungi.</title>
        <authorList>
            <person name="Schikora-Tamarit M.A."/>
            <person name="Marcet-Houben M."/>
            <person name="Nosek J."/>
            <person name="Gabaldon T."/>
        </authorList>
    </citation>
    <scope>NUCLEOTIDE SEQUENCE</scope>
    <source>
        <strain evidence="1">CBS2887</strain>
    </source>
</reference>
<evidence type="ECO:0000313" key="2">
    <source>
        <dbReference type="Proteomes" id="UP000774326"/>
    </source>
</evidence>
<gene>
    <name evidence="1" type="ORF">WICPIJ_008380</name>
</gene>
<sequence length="82" mass="9234">MRNNLQDINLTRGNQGNGIDIITMTVSEIPLDGQFLLNDFSQGIINIILTHTDMNNMATGMTDINTVSDTDLRPRTFNHDVW</sequence>
<name>A0A9P8PXU2_WICPI</name>
<accession>A0A9P8PXU2</accession>
<comment type="caution">
    <text evidence="1">The sequence shown here is derived from an EMBL/GenBank/DDBJ whole genome shotgun (WGS) entry which is preliminary data.</text>
</comment>
<protein>
    <submittedName>
        <fullName evidence="1">Uncharacterized protein</fullName>
    </submittedName>
</protein>
<keyword evidence="2" id="KW-1185">Reference proteome</keyword>
<proteinExistence type="predicted"/>
<dbReference type="AlphaFoldDB" id="A0A9P8PXU2"/>
<reference evidence="1" key="2">
    <citation type="submission" date="2021-01" db="EMBL/GenBank/DDBJ databases">
        <authorList>
            <person name="Schikora-Tamarit M.A."/>
        </authorList>
    </citation>
    <scope>NUCLEOTIDE SEQUENCE</scope>
    <source>
        <strain evidence="1">CBS2887</strain>
    </source>
</reference>
<dbReference type="EMBL" id="JAEUBG010004779">
    <property type="protein sequence ID" value="KAH3680167.1"/>
    <property type="molecule type" value="Genomic_DNA"/>
</dbReference>
<organism evidence="1 2">
    <name type="scientific">Wickerhamomyces pijperi</name>
    <name type="common">Yeast</name>
    <name type="synonym">Pichia pijperi</name>
    <dbReference type="NCBI Taxonomy" id="599730"/>
    <lineage>
        <taxon>Eukaryota</taxon>
        <taxon>Fungi</taxon>
        <taxon>Dikarya</taxon>
        <taxon>Ascomycota</taxon>
        <taxon>Saccharomycotina</taxon>
        <taxon>Saccharomycetes</taxon>
        <taxon>Phaffomycetales</taxon>
        <taxon>Wickerhamomycetaceae</taxon>
        <taxon>Wickerhamomyces</taxon>
    </lineage>
</organism>
<dbReference type="Proteomes" id="UP000774326">
    <property type="component" value="Unassembled WGS sequence"/>
</dbReference>
<evidence type="ECO:0000313" key="1">
    <source>
        <dbReference type="EMBL" id="KAH3680167.1"/>
    </source>
</evidence>